<reference evidence="1 2" key="1">
    <citation type="submission" date="2021-06" db="EMBL/GenBank/DDBJ databases">
        <title>Gemonas diversity in paddy soil.</title>
        <authorList>
            <person name="Liu G."/>
        </authorList>
    </citation>
    <scope>NUCLEOTIDE SEQUENCE [LARGE SCALE GENOMIC DNA]</scope>
    <source>
        <strain evidence="1 2">RG2</strain>
    </source>
</reference>
<accession>A0ABX8LL56</accession>
<protein>
    <submittedName>
        <fullName evidence="1">YezD family protein</fullName>
    </submittedName>
</protein>
<dbReference type="InterPro" id="IPR018743">
    <property type="entry name" value="DUF2292"/>
</dbReference>
<sequence>MSNASRIIRKRGGDQNIEAIHKVTDLLKTVHYGSITLHIQAGKVYQINRTESRRLAAAALD</sequence>
<dbReference type="RefSeq" id="WP_217287949.1">
    <property type="nucleotide sequence ID" value="NZ_CP077683.1"/>
</dbReference>
<dbReference type="Proteomes" id="UP000683559">
    <property type="component" value="Chromosome"/>
</dbReference>
<gene>
    <name evidence="1" type="ORF">KP001_02130</name>
</gene>
<organism evidence="1 2">
    <name type="scientific">Geomonas subterranea</name>
    <dbReference type="NCBI Taxonomy" id="2847989"/>
    <lineage>
        <taxon>Bacteria</taxon>
        <taxon>Pseudomonadati</taxon>
        <taxon>Thermodesulfobacteriota</taxon>
        <taxon>Desulfuromonadia</taxon>
        <taxon>Geobacterales</taxon>
        <taxon>Geobacteraceae</taxon>
        <taxon>Geomonas</taxon>
    </lineage>
</organism>
<dbReference type="EMBL" id="CP077683">
    <property type="protein sequence ID" value="QXE91364.1"/>
    <property type="molecule type" value="Genomic_DNA"/>
</dbReference>
<evidence type="ECO:0000313" key="1">
    <source>
        <dbReference type="EMBL" id="QXE91364.1"/>
    </source>
</evidence>
<evidence type="ECO:0000313" key="2">
    <source>
        <dbReference type="Proteomes" id="UP000683559"/>
    </source>
</evidence>
<proteinExistence type="predicted"/>
<keyword evidence="2" id="KW-1185">Reference proteome</keyword>
<dbReference type="Pfam" id="PF10055">
    <property type="entry name" value="DUF2292"/>
    <property type="match status" value="1"/>
</dbReference>
<name>A0ABX8LL56_9BACT</name>